<name>A0A1S2LH25_9BACI</name>
<evidence type="ECO:0000313" key="3">
    <source>
        <dbReference type="Proteomes" id="UP000180098"/>
    </source>
</evidence>
<dbReference type="Proteomes" id="UP000180098">
    <property type="component" value="Unassembled WGS sequence"/>
</dbReference>
<gene>
    <name evidence="2" type="ORF">BKP35_11785</name>
</gene>
<feature type="domain" description="DUF2383" evidence="1">
    <location>
        <begin position="4"/>
        <end position="109"/>
    </location>
</feature>
<comment type="caution">
    <text evidence="2">The sequence shown here is derived from an EMBL/GenBank/DDBJ whole genome shotgun (WGS) entry which is preliminary data.</text>
</comment>
<dbReference type="InterPro" id="IPR019052">
    <property type="entry name" value="DUF2383"/>
</dbReference>
<organism evidence="2 3">
    <name type="scientific">Anaerobacillus arseniciselenatis</name>
    <dbReference type="NCBI Taxonomy" id="85682"/>
    <lineage>
        <taxon>Bacteria</taxon>
        <taxon>Bacillati</taxon>
        <taxon>Bacillota</taxon>
        <taxon>Bacilli</taxon>
        <taxon>Bacillales</taxon>
        <taxon>Bacillaceae</taxon>
        <taxon>Anaerobacillus</taxon>
    </lineage>
</organism>
<proteinExistence type="predicted"/>
<dbReference type="Gene3D" id="1.20.1260.10">
    <property type="match status" value="1"/>
</dbReference>
<evidence type="ECO:0000259" key="1">
    <source>
        <dbReference type="Pfam" id="PF09537"/>
    </source>
</evidence>
<dbReference type="RefSeq" id="WP_071313547.1">
    <property type="nucleotide sequence ID" value="NZ_MLQQ01000026.1"/>
</dbReference>
<dbReference type="CDD" id="cd00657">
    <property type="entry name" value="Ferritin_like"/>
    <property type="match status" value="1"/>
</dbReference>
<dbReference type="EMBL" id="MLQQ01000026">
    <property type="protein sequence ID" value="OIJ11614.1"/>
    <property type="molecule type" value="Genomic_DNA"/>
</dbReference>
<dbReference type="InterPro" id="IPR012347">
    <property type="entry name" value="Ferritin-like"/>
</dbReference>
<evidence type="ECO:0000313" key="2">
    <source>
        <dbReference type="EMBL" id="OIJ11614.1"/>
    </source>
</evidence>
<dbReference type="OrthoDB" id="1706687at2"/>
<protein>
    <submittedName>
        <fullName evidence="2">Rubrerythrin family protein</fullName>
    </submittedName>
</protein>
<accession>A0A1S2LH25</accession>
<dbReference type="SUPFAM" id="SSF47240">
    <property type="entry name" value="Ferritin-like"/>
    <property type="match status" value="1"/>
</dbReference>
<sequence>MQNEVIEELNEFLKGQYMGIHSYEKYIQKLEDATIKRQFQDIQQGHKEYAMKVAERIQNLGGEPVDDEGVFGSIQGFLNQLNLPDTTEGLIKGAIKGETLGIEMSERIVRGDLDEESLELIKEILDHDRQHTDLLKRLLH</sequence>
<dbReference type="AlphaFoldDB" id="A0A1S2LH25"/>
<reference evidence="2 3" key="1">
    <citation type="submission" date="2016-10" db="EMBL/GenBank/DDBJ databases">
        <title>Draft genome sequences of four alkaliphilic bacteria belonging to the Anaerobacillus genus.</title>
        <authorList>
            <person name="Bassil N.M."/>
            <person name="Lloyd J.R."/>
        </authorList>
    </citation>
    <scope>NUCLEOTIDE SEQUENCE [LARGE SCALE GENOMIC DNA]</scope>
    <source>
        <strain evidence="2 3">DSM 15340</strain>
    </source>
</reference>
<dbReference type="InterPro" id="IPR009078">
    <property type="entry name" value="Ferritin-like_SF"/>
</dbReference>
<dbReference type="Pfam" id="PF09537">
    <property type="entry name" value="DUF2383"/>
    <property type="match status" value="1"/>
</dbReference>
<keyword evidence="3" id="KW-1185">Reference proteome</keyword>